<dbReference type="PANTHER" id="PTHR11132">
    <property type="entry name" value="SOLUTE CARRIER FAMILY 35"/>
    <property type="match status" value="1"/>
</dbReference>
<dbReference type="InterPro" id="IPR050186">
    <property type="entry name" value="TPT_transporter"/>
</dbReference>
<feature type="transmembrane region" description="Helical" evidence="5">
    <location>
        <begin position="78"/>
        <end position="101"/>
    </location>
</feature>
<feature type="transmembrane region" description="Helical" evidence="5">
    <location>
        <begin position="107"/>
        <end position="127"/>
    </location>
</feature>
<evidence type="ECO:0000313" key="9">
    <source>
        <dbReference type="EMBL" id="KFD68396.1"/>
    </source>
</evidence>
<evidence type="ECO:0000256" key="5">
    <source>
        <dbReference type="SAM" id="Phobius"/>
    </source>
</evidence>
<organism evidence="9">
    <name type="scientific">Trichuris suis</name>
    <name type="common">pig whipworm</name>
    <dbReference type="NCBI Taxonomy" id="68888"/>
    <lineage>
        <taxon>Eukaryota</taxon>
        <taxon>Metazoa</taxon>
        <taxon>Ecdysozoa</taxon>
        <taxon>Nematoda</taxon>
        <taxon>Enoplea</taxon>
        <taxon>Dorylaimia</taxon>
        <taxon>Trichinellida</taxon>
        <taxon>Trichuridae</taxon>
        <taxon>Trichuris</taxon>
    </lineage>
</organism>
<feature type="chain" id="PRO_5010405403" description="Sugar phosphate transporter domain-containing protein" evidence="6">
    <location>
        <begin position="27"/>
        <end position="420"/>
    </location>
</feature>
<dbReference type="InterPro" id="IPR037185">
    <property type="entry name" value="EmrE-like"/>
</dbReference>
<dbReference type="GO" id="GO:0016020">
    <property type="term" value="C:membrane"/>
    <property type="evidence" value="ECO:0007669"/>
    <property type="project" value="UniProtKB-SubCell"/>
</dbReference>
<evidence type="ECO:0000256" key="3">
    <source>
        <dbReference type="ARBA" id="ARBA00022989"/>
    </source>
</evidence>
<keyword evidence="10" id="KW-1185">Reference proteome</keyword>
<evidence type="ECO:0000256" key="6">
    <source>
        <dbReference type="SAM" id="SignalP"/>
    </source>
</evidence>
<evidence type="ECO:0000256" key="4">
    <source>
        <dbReference type="ARBA" id="ARBA00023136"/>
    </source>
</evidence>
<dbReference type="EMBL" id="KL363203">
    <property type="protein sequence ID" value="KFD54917.1"/>
    <property type="molecule type" value="Genomic_DNA"/>
</dbReference>
<dbReference type="EMBL" id="KL367505">
    <property type="protein sequence ID" value="KFD68396.1"/>
    <property type="molecule type" value="Genomic_DNA"/>
</dbReference>
<keyword evidence="3 5" id="KW-1133">Transmembrane helix</keyword>
<feature type="transmembrane region" description="Helical" evidence="5">
    <location>
        <begin position="190"/>
        <end position="211"/>
    </location>
</feature>
<dbReference type="AlphaFoldDB" id="A0A085NG00"/>
<reference evidence="9 10" key="1">
    <citation type="journal article" date="2014" name="Nat. Genet.">
        <title>Genome and transcriptome of the porcine whipworm Trichuris suis.</title>
        <authorList>
            <person name="Jex A.R."/>
            <person name="Nejsum P."/>
            <person name="Schwarz E.M."/>
            <person name="Hu L."/>
            <person name="Young N.D."/>
            <person name="Hall R.S."/>
            <person name="Korhonen P.K."/>
            <person name="Liao S."/>
            <person name="Thamsborg S."/>
            <person name="Xia J."/>
            <person name="Xu P."/>
            <person name="Wang S."/>
            <person name="Scheerlinck J.P."/>
            <person name="Hofmann A."/>
            <person name="Sternberg P.W."/>
            <person name="Wang J."/>
            <person name="Gasser R.B."/>
        </authorList>
    </citation>
    <scope>NUCLEOTIDE SEQUENCE [LARGE SCALE GENOMIC DNA]</scope>
    <source>
        <strain evidence="9">DCEP-RM93F</strain>
        <strain evidence="8">DCEP-RM93M</strain>
    </source>
</reference>
<comment type="subcellular location">
    <subcellularLocation>
        <location evidence="1">Membrane</location>
        <topology evidence="1">Multi-pass membrane protein</topology>
    </subcellularLocation>
</comment>
<feature type="transmembrane region" description="Helical" evidence="5">
    <location>
        <begin position="281"/>
        <end position="299"/>
    </location>
</feature>
<evidence type="ECO:0000256" key="2">
    <source>
        <dbReference type="ARBA" id="ARBA00022692"/>
    </source>
</evidence>
<dbReference type="Proteomes" id="UP000030758">
    <property type="component" value="Unassembled WGS sequence"/>
</dbReference>
<feature type="transmembrane region" description="Helical" evidence="5">
    <location>
        <begin position="223"/>
        <end position="241"/>
    </location>
</feature>
<gene>
    <name evidence="8" type="ORF">M513_04099</name>
    <name evidence="9" type="ORF">M514_04099</name>
</gene>
<keyword evidence="6" id="KW-0732">Signal</keyword>
<keyword evidence="2 5" id="KW-0812">Transmembrane</keyword>
<feature type="signal peptide" evidence="6">
    <location>
        <begin position="1"/>
        <end position="26"/>
    </location>
</feature>
<keyword evidence="4 5" id="KW-0472">Membrane</keyword>
<feature type="domain" description="Sugar phosphate transporter" evidence="7">
    <location>
        <begin position="12"/>
        <end position="299"/>
    </location>
</feature>
<protein>
    <recommendedName>
        <fullName evidence="7">Sugar phosphate transporter domain-containing protein</fullName>
    </recommendedName>
</protein>
<feature type="transmembrane region" description="Helical" evidence="5">
    <location>
        <begin position="158"/>
        <end position="178"/>
    </location>
</feature>
<feature type="non-terminal residue" evidence="9">
    <location>
        <position position="420"/>
    </location>
</feature>
<evidence type="ECO:0000313" key="8">
    <source>
        <dbReference type="EMBL" id="KFD54917.1"/>
    </source>
</evidence>
<accession>A0A085NG00</accession>
<dbReference type="Proteomes" id="UP000030764">
    <property type="component" value="Unassembled WGS sequence"/>
</dbReference>
<proteinExistence type="predicted"/>
<evidence type="ECO:0000313" key="10">
    <source>
        <dbReference type="Proteomes" id="UP000030764"/>
    </source>
</evidence>
<dbReference type="Pfam" id="PF03151">
    <property type="entry name" value="TPT"/>
    <property type="match status" value="1"/>
</dbReference>
<dbReference type="SUPFAM" id="SSF103481">
    <property type="entry name" value="Multidrug resistance efflux transporter EmrE"/>
    <property type="match status" value="1"/>
</dbReference>
<sequence>MPAKGFRNNASVVFLCLLWYLLSAGGNVLNKLILQEFPFPLTLATASIVTTSISSIPLARSVAAAERKYHTELSFRKFFTMIVPLALGKLIAVSMSFFSLYKVPVSYAHTVKAMMPLFSVLCARFVVGEKQTNTVYLSLLPIVTGVIIASLSELSFNFVGLITALCSTFSYALLNSYVKKVMHDTGLHHVHLLGRIAQTTCFLIFPLWIFHDVVNFNKVELKISWVNLFCGLLLSGILNFAQNVCTFSLINRLSVLSYAVANVTKRITVITISLLTLRNPVSFINVCGMLTAAFGVLGYTQMVKRQVLGEPVGWSPCVVHEPYFGANWCFAFTFHVLNTALQASNIAQRRKTLPYVYDVAAARPLVSVDSWPSDTNLVYPAMIRVSSPLSSENSAHKLENGQLFSKSPKISFHKYKKIFH</sequence>
<feature type="transmembrane region" description="Helical" evidence="5">
    <location>
        <begin position="39"/>
        <end position="58"/>
    </location>
</feature>
<dbReference type="InterPro" id="IPR004853">
    <property type="entry name" value="Sugar_P_trans_dom"/>
</dbReference>
<name>A0A085NG00_9BILA</name>
<feature type="transmembrane region" description="Helical" evidence="5">
    <location>
        <begin position="134"/>
        <end position="152"/>
    </location>
</feature>
<evidence type="ECO:0000259" key="7">
    <source>
        <dbReference type="Pfam" id="PF03151"/>
    </source>
</evidence>
<evidence type="ECO:0000256" key="1">
    <source>
        <dbReference type="ARBA" id="ARBA00004141"/>
    </source>
</evidence>